<evidence type="ECO:0000313" key="3">
    <source>
        <dbReference type="Proteomes" id="UP000008711"/>
    </source>
</evidence>
<evidence type="ECO:0000313" key="2">
    <source>
        <dbReference type="EMBL" id="EDV48239.1"/>
    </source>
</evidence>
<dbReference type="Proteomes" id="UP000008711">
    <property type="component" value="Unassembled WGS sequence"/>
</dbReference>
<proteinExistence type="predicted"/>
<reference evidence="2 3" key="2">
    <citation type="journal article" date="2008" name="Bioinformatics">
        <title>Assembly reconciliation.</title>
        <authorList>
            <person name="Zimin A.V."/>
            <person name="Smith D.R."/>
            <person name="Sutton G."/>
            <person name="Yorke J.A."/>
        </authorList>
    </citation>
    <scope>NUCLEOTIDE SEQUENCE [LARGE SCALE GENOMIC DNA]</scope>
    <source>
        <strain evidence="2 3">TSC#14021-0224.01</strain>
    </source>
</reference>
<reference evidence="2 3" key="1">
    <citation type="journal article" date="2007" name="Nature">
        <title>Evolution of genes and genomes on the Drosophila phylogeny.</title>
        <authorList>
            <consortium name="Drosophila 12 Genomes Consortium"/>
            <person name="Clark A.G."/>
            <person name="Eisen M.B."/>
            <person name="Smith D.R."/>
            <person name="Bergman C.M."/>
            <person name="Oliver B."/>
            <person name="Markow T.A."/>
            <person name="Kaufman T.C."/>
            <person name="Kellis M."/>
            <person name="Gelbart W."/>
            <person name="Iyer V.N."/>
            <person name="Pollard D.A."/>
            <person name="Sackton T.B."/>
            <person name="Larracuente A.M."/>
            <person name="Singh N.D."/>
            <person name="Abad J.P."/>
            <person name="Abt D.N."/>
            <person name="Adryan B."/>
            <person name="Aguade M."/>
            <person name="Akashi H."/>
            <person name="Anderson W.W."/>
            <person name="Aquadro C.F."/>
            <person name="Ardell D.H."/>
            <person name="Arguello R."/>
            <person name="Artieri C.G."/>
            <person name="Barbash D.A."/>
            <person name="Barker D."/>
            <person name="Barsanti P."/>
            <person name="Batterham P."/>
            <person name="Batzoglou S."/>
            <person name="Begun D."/>
            <person name="Bhutkar A."/>
            <person name="Blanco E."/>
            <person name="Bosak S.A."/>
            <person name="Bradley R.K."/>
            <person name="Brand A.D."/>
            <person name="Brent M.R."/>
            <person name="Brooks A.N."/>
            <person name="Brown R.H."/>
            <person name="Butlin R.K."/>
            <person name="Caggese C."/>
            <person name="Calvi B.R."/>
            <person name="Bernardo de Carvalho A."/>
            <person name="Caspi A."/>
            <person name="Castrezana S."/>
            <person name="Celniker S.E."/>
            <person name="Chang J.L."/>
            <person name="Chapple C."/>
            <person name="Chatterji S."/>
            <person name="Chinwalla A."/>
            <person name="Civetta A."/>
            <person name="Clifton S.W."/>
            <person name="Comeron J.M."/>
            <person name="Costello J.C."/>
            <person name="Coyne J.A."/>
            <person name="Daub J."/>
            <person name="David R.G."/>
            <person name="Delcher A.L."/>
            <person name="Delehaunty K."/>
            <person name="Do C.B."/>
            <person name="Ebling H."/>
            <person name="Edwards K."/>
            <person name="Eickbush T."/>
            <person name="Evans J.D."/>
            <person name="Filipski A."/>
            <person name="Findeiss S."/>
            <person name="Freyhult E."/>
            <person name="Fulton L."/>
            <person name="Fulton R."/>
            <person name="Garcia A.C."/>
            <person name="Gardiner A."/>
            <person name="Garfield D.A."/>
            <person name="Garvin B.E."/>
            <person name="Gibson G."/>
            <person name="Gilbert D."/>
            <person name="Gnerre S."/>
            <person name="Godfrey J."/>
            <person name="Good R."/>
            <person name="Gotea V."/>
            <person name="Gravely B."/>
            <person name="Greenberg A.J."/>
            <person name="Griffiths-Jones S."/>
            <person name="Gross S."/>
            <person name="Guigo R."/>
            <person name="Gustafson E.A."/>
            <person name="Haerty W."/>
            <person name="Hahn M.W."/>
            <person name="Halligan D.L."/>
            <person name="Halpern A.L."/>
            <person name="Halter G.M."/>
            <person name="Han M.V."/>
            <person name="Heger A."/>
            <person name="Hillier L."/>
            <person name="Hinrichs A.S."/>
            <person name="Holmes I."/>
            <person name="Hoskins R.A."/>
            <person name="Hubisz M.J."/>
            <person name="Hultmark D."/>
            <person name="Huntley M.A."/>
            <person name="Jaffe D.B."/>
            <person name="Jagadeeshan S."/>
            <person name="Jeck W.R."/>
            <person name="Johnson J."/>
            <person name="Jones C.D."/>
            <person name="Jordan W.C."/>
            <person name="Karpen G.H."/>
            <person name="Kataoka E."/>
            <person name="Keightley P.D."/>
            <person name="Kheradpour P."/>
            <person name="Kirkness E.F."/>
            <person name="Koerich L.B."/>
            <person name="Kristiansen K."/>
            <person name="Kudrna D."/>
            <person name="Kulathinal R.J."/>
            <person name="Kumar S."/>
            <person name="Kwok R."/>
            <person name="Lander E."/>
            <person name="Langley C.H."/>
            <person name="Lapoint R."/>
            <person name="Lazzaro B.P."/>
            <person name="Lee S.J."/>
            <person name="Levesque L."/>
            <person name="Li R."/>
            <person name="Lin C.F."/>
            <person name="Lin M.F."/>
            <person name="Lindblad-Toh K."/>
            <person name="Llopart A."/>
            <person name="Long M."/>
            <person name="Low L."/>
            <person name="Lozovsky E."/>
            <person name="Lu J."/>
            <person name="Luo M."/>
            <person name="Machado C.A."/>
            <person name="Makalowski W."/>
            <person name="Marzo M."/>
            <person name="Matsuda M."/>
            <person name="Matzkin L."/>
            <person name="McAllister B."/>
            <person name="McBride C.S."/>
            <person name="McKernan B."/>
            <person name="McKernan K."/>
            <person name="Mendez-Lago M."/>
            <person name="Minx P."/>
            <person name="Mollenhauer M.U."/>
            <person name="Montooth K."/>
            <person name="Mount S.M."/>
            <person name="Mu X."/>
            <person name="Myers E."/>
            <person name="Negre B."/>
            <person name="Newfeld S."/>
            <person name="Nielsen R."/>
            <person name="Noor M.A."/>
            <person name="O'Grady P."/>
            <person name="Pachter L."/>
            <person name="Papaceit M."/>
            <person name="Parisi M.J."/>
            <person name="Parisi M."/>
            <person name="Parts L."/>
            <person name="Pedersen J.S."/>
            <person name="Pesole G."/>
            <person name="Phillippy A.M."/>
            <person name="Ponting C.P."/>
            <person name="Pop M."/>
            <person name="Porcelli D."/>
            <person name="Powell J.R."/>
            <person name="Prohaska S."/>
            <person name="Pruitt K."/>
            <person name="Puig M."/>
            <person name="Quesneville H."/>
            <person name="Ram K.R."/>
            <person name="Rand D."/>
            <person name="Rasmussen M.D."/>
            <person name="Reed L.K."/>
            <person name="Reenan R."/>
            <person name="Reily A."/>
            <person name="Remington K.A."/>
            <person name="Rieger T.T."/>
            <person name="Ritchie M.G."/>
            <person name="Robin C."/>
            <person name="Rogers Y.H."/>
            <person name="Rohde C."/>
            <person name="Rozas J."/>
            <person name="Rubenfield M.J."/>
            <person name="Ruiz A."/>
            <person name="Russo S."/>
            <person name="Salzberg S.L."/>
            <person name="Sanchez-Gracia A."/>
            <person name="Saranga D.J."/>
            <person name="Sato H."/>
            <person name="Schaeffer S.W."/>
            <person name="Schatz M.C."/>
            <person name="Schlenke T."/>
            <person name="Schwartz R."/>
            <person name="Segarra C."/>
            <person name="Singh R.S."/>
            <person name="Sirot L."/>
            <person name="Sirota M."/>
            <person name="Sisneros N.B."/>
            <person name="Smith C.D."/>
            <person name="Smith T.F."/>
            <person name="Spieth J."/>
            <person name="Stage D.E."/>
            <person name="Stark A."/>
            <person name="Stephan W."/>
            <person name="Strausberg R.L."/>
            <person name="Strempel S."/>
            <person name="Sturgill D."/>
            <person name="Sutton G."/>
            <person name="Sutton G.G."/>
            <person name="Tao W."/>
            <person name="Teichmann S."/>
            <person name="Tobari Y.N."/>
            <person name="Tomimura Y."/>
            <person name="Tsolas J.M."/>
            <person name="Valente V.L."/>
            <person name="Venter E."/>
            <person name="Venter J.C."/>
            <person name="Vicario S."/>
            <person name="Vieira F.G."/>
            <person name="Vilella A.J."/>
            <person name="Villasante A."/>
            <person name="Walenz B."/>
            <person name="Wang J."/>
            <person name="Wasserman M."/>
            <person name="Watts T."/>
            <person name="Wilson D."/>
            <person name="Wilson R.K."/>
            <person name="Wing R.A."/>
            <person name="Wolfner M.F."/>
            <person name="Wong A."/>
            <person name="Wong G.K."/>
            <person name="Wu C.I."/>
            <person name="Wu G."/>
            <person name="Yamamoto D."/>
            <person name="Yang H.P."/>
            <person name="Yang S.P."/>
            <person name="Yorke J.A."/>
            <person name="Yoshida K."/>
            <person name="Zdobnov E."/>
            <person name="Zhang P."/>
            <person name="Zhang Y."/>
            <person name="Zimin A.V."/>
            <person name="Baldwin J."/>
            <person name="Abdouelleil A."/>
            <person name="Abdulkadir J."/>
            <person name="Abebe A."/>
            <person name="Abera B."/>
            <person name="Abreu J."/>
            <person name="Acer S.C."/>
            <person name="Aftuck L."/>
            <person name="Alexander A."/>
            <person name="An P."/>
            <person name="Anderson E."/>
            <person name="Anderson S."/>
            <person name="Arachi H."/>
            <person name="Azer M."/>
            <person name="Bachantsang P."/>
            <person name="Barry A."/>
            <person name="Bayul T."/>
            <person name="Berlin A."/>
            <person name="Bessette D."/>
            <person name="Bloom T."/>
            <person name="Blye J."/>
            <person name="Boguslavskiy L."/>
            <person name="Bonnet C."/>
            <person name="Boukhgalter B."/>
            <person name="Bourzgui I."/>
            <person name="Brown A."/>
            <person name="Cahill P."/>
            <person name="Channer S."/>
            <person name="Cheshatsang Y."/>
            <person name="Chuda L."/>
            <person name="Citroen M."/>
            <person name="Collymore A."/>
            <person name="Cooke P."/>
            <person name="Costello M."/>
            <person name="D'Aco K."/>
            <person name="Daza R."/>
            <person name="De Haan G."/>
            <person name="DeGray S."/>
            <person name="DeMaso C."/>
            <person name="Dhargay N."/>
            <person name="Dooley K."/>
            <person name="Dooley E."/>
            <person name="Doricent M."/>
            <person name="Dorje P."/>
            <person name="Dorjee K."/>
            <person name="Dupes A."/>
            <person name="Elong R."/>
            <person name="Falk J."/>
            <person name="Farina A."/>
            <person name="Faro S."/>
            <person name="Ferguson D."/>
            <person name="Fisher S."/>
            <person name="Foley C.D."/>
            <person name="Franke A."/>
            <person name="Friedrich D."/>
            <person name="Gadbois L."/>
            <person name="Gearin G."/>
            <person name="Gearin C.R."/>
            <person name="Giannoukos G."/>
            <person name="Goode T."/>
            <person name="Graham J."/>
            <person name="Grandbois E."/>
            <person name="Grewal S."/>
            <person name="Gyaltsen K."/>
            <person name="Hafez N."/>
            <person name="Hagos B."/>
            <person name="Hall J."/>
            <person name="Henson C."/>
            <person name="Hollinger A."/>
            <person name="Honan T."/>
            <person name="Huard M.D."/>
            <person name="Hughes L."/>
            <person name="Hurhula B."/>
            <person name="Husby M.E."/>
            <person name="Kamat A."/>
            <person name="Kanga B."/>
            <person name="Kashin S."/>
            <person name="Khazanovich D."/>
            <person name="Kisner P."/>
            <person name="Lance K."/>
            <person name="Lara M."/>
            <person name="Lee W."/>
            <person name="Lennon N."/>
            <person name="Letendre F."/>
            <person name="LeVine R."/>
            <person name="Lipovsky A."/>
            <person name="Liu X."/>
            <person name="Liu J."/>
            <person name="Liu S."/>
            <person name="Lokyitsang T."/>
            <person name="Lokyitsang Y."/>
            <person name="Lubonja R."/>
            <person name="Lui A."/>
            <person name="MacDonald P."/>
            <person name="Magnisalis V."/>
            <person name="Maru K."/>
            <person name="Matthews C."/>
            <person name="McCusker W."/>
            <person name="McDonough S."/>
            <person name="Mehta T."/>
            <person name="Meldrim J."/>
            <person name="Meneus L."/>
            <person name="Mihai O."/>
            <person name="Mihalev A."/>
            <person name="Mihova T."/>
            <person name="Mittelman R."/>
            <person name="Mlenga V."/>
            <person name="Montmayeur A."/>
            <person name="Mulrain L."/>
            <person name="Navidi A."/>
            <person name="Naylor J."/>
            <person name="Negash T."/>
            <person name="Nguyen T."/>
            <person name="Nguyen N."/>
            <person name="Nicol R."/>
            <person name="Norbu C."/>
            <person name="Norbu N."/>
            <person name="Novod N."/>
            <person name="O'Neill B."/>
            <person name="Osman S."/>
            <person name="Markiewicz E."/>
            <person name="Oyono O.L."/>
            <person name="Patti C."/>
            <person name="Phunkhang P."/>
            <person name="Pierre F."/>
            <person name="Priest M."/>
            <person name="Raghuraman S."/>
            <person name="Rege F."/>
            <person name="Reyes R."/>
            <person name="Rise C."/>
            <person name="Rogov P."/>
            <person name="Ross K."/>
            <person name="Ryan E."/>
            <person name="Settipalli S."/>
            <person name="Shea T."/>
            <person name="Sherpa N."/>
            <person name="Shi L."/>
            <person name="Shih D."/>
            <person name="Sparrow T."/>
            <person name="Spaulding J."/>
            <person name="Stalker J."/>
            <person name="Stange-Thomann N."/>
            <person name="Stavropoulos S."/>
            <person name="Stone C."/>
            <person name="Strader C."/>
            <person name="Tesfaye S."/>
            <person name="Thomson T."/>
            <person name="Thoulutsang Y."/>
            <person name="Thoulutsang D."/>
            <person name="Topham K."/>
            <person name="Topping I."/>
            <person name="Tsamla T."/>
            <person name="Vassiliev H."/>
            <person name="Vo A."/>
            <person name="Wangchuk T."/>
            <person name="Wangdi T."/>
            <person name="Weiand M."/>
            <person name="Wilkinson J."/>
            <person name="Wilson A."/>
            <person name="Yadav S."/>
            <person name="Young G."/>
            <person name="Yu Q."/>
            <person name="Zembek L."/>
            <person name="Zhong D."/>
            <person name="Zimmer A."/>
            <person name="Zwirko Z."/>
            <person name="Jaffe D.B."/>
            <person name="Alvarez P."/>
            <person name="Brockman W."/>
            <person name="Butler J."/>
            <person name="Chin C."/>
            <person name="Gnerre S."/>
            <person name="Grabherr M."/>
            <person name="Kleber M."/>
            <person name="Mauceli E."/>
            <person name="MacCallum I."/>
        </authorList>
    </citation>
    <scope>NUCLEOTIDE SEQUENCE [LARGE SCALE GENOMIC DNA]</scope>
    <source>
        <strain evidence="2 3">TSC#14021-0224.01</strain>
    </source>
</reference>
<name>B3P003_DROER</name>
<evidence type="ECO:0000256" key="1">
    <source>
        <dbReference type="SAM" id="MobiDB-lite"/>
    </source>
</evidence>
<sequence>MTSIRISPHQRAGTWEAPQTLQNDSDLADEGLEMRSAEVECVWPEPCESRKPLMMTDYDEPTQ</sequence>
<dbReference type="EMBL" id="CH954181">
    <property type="protein sequence ID" value="EDV48239.1"/>
    <property type="molecule type" value="Genomic_DNA"/>
</dbReference>
<accession>B3P003</accession>
<gene>
    <name evidence="2" type="primary">Dere\GG24609</name>
    <name evidence="2" type="ORF">Dere_GG24609</name>
</gene>
<protein>
    <submittedName>
        <fullName evidence="2">GG24609</fullName>
    </submittedName>
</protein>
<organism evidence="2 3">
    <name type="scientific">Drosophila erecta</name>
    <name type="common">Fruit fly</name>
    <dbReference type="NCBI Taxonomy" id="7220"/>
    <lineage>
        <taxon>Eukaryota</taxon>
        <taxon>Metazoa</taxon>
        <taxon>Ecdysozoa</taxon>
        <taxon>Arthropoda</taxon>
        <taxon>Hexapoda</taxon>
        <taxon>Insecta</taxon>
        <taxon>Pterygota</taxon>
        <taxon>Neoptera</taxon>
        <taxon>Endopterygota</taxon>
        <taxon>Diptera</taxon>
        <taxon>Brachycera</taxon>
        <taxon>Muscomorpha</taxon>
        <taxon>Ephydroidea</taxon>
        <taxon>Drosophilidae</taxon>
        <taxon>Drosophila</taxon>
        <taxon>Sophophora</taxon>
    </lineage>
</organism>
<feature type="region of interest" description="Disordered" evidence="1">
    <location>
        <begin position="1"/>
        <end position="22"/>
    </location>
</feature>
<keyword evidence="3" id="KW-1185">Reference proteome</keyword>
<dbReference type="AlphaFoldDB" id="B3P003"/>
<dbReference type="HOGENOM" id="CLU_2888055_0_0_1"/>